<proteinExistence type="predicted"/>
<dbReference type="InterPro" id="IPR037175">
    <property type="entry name" value="KFase_sf"/>
</dbReference>
<evidence type="ECO:0000313" key="2">
    <source>
        <dbReference type="EMBL" id="KAA1191944.1"/>
    </source>
</evidence>
<evidence type="ECO:0000256" key="1">
    <source>
        <dbReference type="SAM" id="SignalP"/>
    </source>
</evidence>
<dbReference type="Pfam" id="PF04199">
    <property type="entry name" value="Cyclase"/>
    <property type="match status" value="1"/>
</dbReference>
<organism evidence="2 3">
    <name type="scientific">Pseudohalioglobus sediminis</name>
    <dbReference type="NCBI Taxonomy" id="2606449"/>
    <lineage>
        <taxon>Bacteria</taxon>
        <taxon>Pseudomonadati</taxon>
        <taxon>Pseudomonadota</taxon>
        <taxon>Gammaproteobacteria</taxon>
        <taxon>Cellvibrionales</taxon>
        <taxon>Halieaceae</taxon>
        <taxon>Pseudohalioglobus</taxon>
    </lineage>
</organism>
<dbReference type="GO" id="GO:0019441">
    <property type="term" value="P:L-tryptophan catabolic process to kynurenine"/>
    <property type="evidence" value="ECO:0007669"/>
    <property type="project" value="InterPro"/>
</dbReference>
<keyword evidence="1" id="KW-0732">Signal</keyword>
<dbReference type="InterPro" id="IPR007325">
    <property type="entry name" value="KFase/CYL"/>
</dbReference>
<protein>
    <submittedName>
        <fullName evidence="2">Cyclase family protein</fullName>
    </submittedName>
</protein>
<dbReference type="PANTHER" id="PTHR34861">
    <property type="match status" value="1"/>
</dbReference>
<name>A0A5B0WXZ0_9GAMM</name>
<gene>
    <name evidence="2" type="ORF">F0M18_10485</name>
</gene>
<dbReference type="Proteomes" id="UP000323708">
    <property type="component" value="Unassembled WGS sequence"/>
</dbReference>
<feature type="signal peptide" evidence="1">
    <location>
        <begin position="1"/>
        <end position="19"/>
    </location>
</feature>
<evidence type="ECO:0000313" key="3">
    <source>
        <dbReference type="Proteomes" id="UP000323708"/>
    </source>
</evidence>
<reference evidence="2 3" key="1">
    <citation type="submission" date="2019-09" db="EMBL/GenBank/DDBJ databases">
        <authorList>
            <person name="Chen X.-Y."/>
        </authorList>
    </citation>
    <scope>NUCLEOTIDE SEQUENCE [LARGE SCALE GENOMIC DNA]</scope>
    <source>
        <strain evidence="2 3">NY5</strain>
    </source>
</reference>
<dbReference type="Gene3D" id="3.50.30.50">
    <property type="entry name" value="Putative cyclase"/>
    <property type="match status" value="1"/>
</dbReference>
<dbReference type="RefSeq" id="WP_149611380.1">
    <property type="nucleotide sequence ID" value="NZ_VTUX01000004.1"/>
</dbReference>
<keyword evidence="3" id="KW-1185">Reference proteome</keyword>
<accession>A0A5B0WXZ0</accession>
<comment type="caution">
    <text evidence="2">The sequence shown here is derived from an EMBL/GenBank/DDBJ whole genome shotgun (WGS) entry which is preliminary data.</text>
</comment>
<sequence length="311" mass="33123">MSRILGFVLLCTLSAVSGAQEDCQPSRWGPDDEIGNANLITAESVLAASKLVRTGKAYSLGITVDSTTPAFPPRSLDLQVVQPGQQQGARAMPNSTYNDDVFIGWLGIGSQLDGLGHIGDENGIHYNCFDARDIAQFTGLTKLGIHTVPPMVARGIILDMAAYRGVPYLKAGEHFSAEDVKAVEKKQGTAVREGDVVLFHTGWTDAKLESAPEEWVAAEPGIDPSVAHYLAGKNVVAVGADTWGVDVIPAVDANAPFPGHVILLKESGIYLLETMNTGPLVRDGAHEFLFVLGQAKIRGAVQMIINPVAIR</sequence>
<feature type="chain" id="PRO_5022984649" evidence="1">
    <location>
        <begin position="20"/>
        <end position="311"/>
    </location>
</feature>
<dbReference type="PANTHER" id="PTHR34861:SF10">
    <property type="entry name" value="CYCLASE"/>
    <property type="match status" value="1"/>
</dbReference>
<dbReference type="GO" id="GO:0004061">
    <property type="term" value="F:arylformamidase activity"/>
    <property type="evidence" value="ECO:0007669"/>
    <property type="project" value="InterPro"/>
</dbReference>
<dbReference type="EMBL" id="VTUX01000004">
    <property type="protein sequence ID" value="KAA1191944.1"/>
    <property type="molecule type" value="Genomic_DNA"/>
</dbReference>
<dbReference type="AlphaFoldDB" id="A0A5B0WXZ0"/>
<dbReference type="SUPFAM" id="SSF102198">
    <property type="entry name" value="Putative cyclase"/>
    <property type="match status" value="1"/>
</dbReference>